<dbReference type="BioCyc" id="HAUR316274:GHYA-5173-MONOMER"/>
<reference evidence="2 3" key="1">
    <citation type="journal article" date="2011" name="Stand. Genomic Sci.">
        <title>Complete genome sequence of the filamentous gliding predatory bacterium Herpetosiphon aurantiacus type strain (114-95(T)).</title>
        <authorList>
            <person name="Kiss H."/>
            <person name="Nett M."/>
            <person name="Domin N."/>
            <person name="Martin K."/>
            <person name="Maresca J.A."/>
            <person name="Copeland A."/>
            <person name="Lapidus A."/>
            <person name="Lucas S."/>
            <person name="Berry K.W."/>
            <person name="Glavina Del Rio T."/>
            <person name="Dalin E."/>
            <person name="Tice H."/>
            <person name="Pitluck S."/>
            <person name="Richardson P."/>
            <person name="Bruce D."/>
            <person name="Goodwin L."/>
            <person name="Han C."/>
            <person name="Detter J.C."/>
            <person name="Schmutz J."/>
            <person name="Brettin T."/>
            <person name="Land M."/>
            <person name="Hauser L."/>
            <person name="Kyrpides N.C."/>
            <person name="Ivanova N."/>
            <person name="Goker M."/>
            <person name="Woyke T."/>
            <person name="Klenk H.P."/>
            <person name="Bryant D.A."/>
        </authorList>
    </citation>
    <scope>NUCLEOTIDE SEQUENCE [LARGE SCALE GENOMIC DNA]</scope>
    <source>
        <strain evidence="3">ATCC 23779 / DSM 785 / 114-95</strain>
        <plasmid evidence="2">pHAU01</plasmid>
    </source>
</reference>
<evidence type="ECO:0000313" key="3">
    <source>
        <dbReference type="Proteomes" id="UP000000787"/>
    </source>
</evidence>
<protein>
    <submittedName>
        <fullName evidence="2">Uncharacterized protein</fullName>
    </submittedName>
</protein>
<accession>A9B8S5</accession>
<dbReference type="AlphaFoldDB" id="A9B8S5"/>
<name>A9B8S5_HERA2</name>
<dbReference type="InParanoid" id="A9B8S5"/>
<dbReference type="HOGENOM" id="CLU_2259905_0_0_0"/>
<feature type="transmembrane region" description="Helical" evidence="1">
    <location>
        <begin position="74"/>
        <end position="94"/>
    </location>
</feature>
<keyword evidence="3" id="KW-1185">Reference proteome</keyword>
<dbReference type="EMBL" id="CP000876">
    <property type="protein sequence ID" value="ABX07739.1"/>
    <property type="molecule type" value="Genomic_DNA"/>
</dbReference>
<sequence>MVNRCFPSVFLEVCMARILIAAGGFDVMELVNKLVNIDSLYTFAWVVFGLCGVTFGVMLFAGSFASALAKKLRIAYFLGGIMLIAFIPIVLEWVKPAFKAVGQ</sequence>
<dbReference type="KEGG" id="hau:Haur_5111"/>
<keyword evidence="1" id="KW-0812">Transmembrane</keyword>
<feature type="transmembrane region" description="Helical" evidence="1">
    <location>
        <begin position="9"/>
        <end position="28"/>
    </location>
</feature>
<proteinExistence type="predicted"/>
<keyword evidence="2" id="KW-0614">Plasmid</keyword>
<keyword evidence="1" id="KW-1133">Transmembrane helix</keyword>
<geneLocation type="plasmid" evidence="2 3">
    <name>pHAU01</name>
</geneLocation>
<organism evidence="2 3">
    <name type="scientific">Herpetosiphon aurantiacus (strain ATCC 23779 / DSM 785 / 114-95)</name>
    <dbReference type="NCBI Taxonomy" id="316274"/>
    <lineage>
        <taxon>Bacteria</taxon>
        <taxon>Bacillati</taxon>
        <taxon>Chloroflexota</taxon>
        <taxon>Chloroflexia</taxon>
        <taxon>Herpetosiphonales</taxon>
        <taxon>Herpetosiphonaceae</taxon>
        <taxon>Herpetosiphon</taxon>
    </lineage>
</organism>
<dbReference type="Proteomes" id="UP000000787">
    <property type="component" value="Plasmid pHAU01"/>
</dbReference>
<feature type="transmembrane region" description="Helical" evidence="1">
    <location>
        <begin position="40"/>
        <end position="62"/>
    </location>
</feature>
<gene>
    <name evidence="2" type="ordered locus">Haur_5111</name>
</gene>
<evidence type="ECO:0000313" key="2">
    <source>
        <dbReference type="EMBL" id="ABX07739.1"/>
    </source>
</evidence>
<keyword evidence="1" id="KW-0472">Membrane</keyword>
<evidence type="ECO:0000256" key="1">
    <source>
        <dbReference type="SAM" id="Phobius"/>
    </source>
</evidence>